<feature type="repeat" description="PPR" evidence="3">
    <location>
        <begin position="229"/>
        <end position="263"/>
    </location>
</feature>
<dbReference type="Gene3D" id="1.25.40.10">
    <property type="entry name" value="Tetratricopeptide repeat domain"/>
    <property type="match status" value="1"/>
</dbReference>
<evidence type="ECO:0000256" key="2">
    <source>
        <dbReference type="ARBA" id="ARBA00022737"/>
    </source>
</evidence>
<dbReference type="Proteomes" id="UP000249390">
    <property type="component" value="Unassembled WGS sequence"/>
</dbReference>
<evidence type="ECO:0000259" key="4">
    <source>
        <dbReference type="Pfam" id="PF17177"/>
    </source>
</evidence>
<dbReference type="PROSITE" id="PS51375">
    <property type="entry name" value="PPR"/>
    <property type="match status" value="2"/>
</dbReference>
<feature type="domain" description="PROP1-like PPR" evidence="4">
    <location>
        <begin position="143"/>
        <end position="267"/>
    </location>
</feature>
<dbReference type="EMBL" id="NQVE01000005">
    <property type="protein sequence ID" value="RAL54918.1"/>
    <property type="molecule type" value="Genomic_DNA"/>
</dbReference>
<gene>
    <name evidence="5" type="ORF">DM860_013614</name>
</gene>
<accession>A0A328EE13</accession>
<dbReference type="InterPro" id="IPR002885">
    <property type="entry name" value="PPR_rpt"/>
</dbReference>
<keyword evidence="2" id="KW-0677">Repeat</keyword>
<protein>
    <recommendedName>
        <fullName evidence="4">PROP1-like PPR domain-containing protein</fullName>
    </recommendedName>
</protein>
<evidence type="ECO:0000256" key="1">
    <source>
        <dbReference type="ARBA" id="ARBA00007626"/>
    </source>
</evidence>
<name>A0A328EE13_9ASTE</name>
<dbReference type="InterPro" id="IPR044179">
    <property type="entry name" value="PPR5-like"/>
</dbReference>
<dbReference type="InterPro" id="IPR033443">
    <property type="entry name" value="PROP1-like_PPR_dom"/>
</dbReference>
<evidence type="ECO:0000313" key="5">
    <source>
        <dbReference type="EMBL" id="RAL54918.1"/>
    </source>
</evidence>
<comment type="similarity">
    <text evidence="1">Belongs to the PPR family. P subfamily.</text>
</comment>
<dbReference type="InterPro" id="IPR011990">
    <property type="entry name" value="TPR-like_helical_dom_sf"/>
</dbReference>
<evidence type="ECO:0000256" key="3">
    <source>
        <dbReference type="PROSITE-ProRule" id="PRU00708"/>
    </source>
</evidence>
<sequence length="377" mass="42589">MVACLVARLVPLNHFPFLLTLAGMLLRRLLWETPKSSPFSRALSTQISLGATTPAETPSMSKYDKLIDSAGREGDFDTVKRLLEKRGRDGLFNTCRTFKFIWNDISMLDDLLAALAGINHRFARESAHNCLIARLSRLRHTPQALRVAETAVRSGFCSSATTFHPILIEHTKRRNFEEAWRVVGAMKALSVRPDITTYNYLLTGYCCVGDLEKAAGILTNLAEEKVEPDDRTYDALVLGACRVGKVDSALKVLRRMKEEGIAPLYSTHAHVIGAMVRLGFHKQAFQYVMACAGRDEQLYSANFGELGRKMIRRRRYEDVKVVLKEMRKRGIEMGDELRGFCEWNAIDEDDVEFHSRDKVANGERQYGGRLPTDVAQR</sequence>
<dbReference type="NCBIfam" id="TIGR00756">
    <property type="entry name" value="PPR"/>
    <property type="match status" value="2"/>
</dbReference>
<reference evidence="5 6" key="1">
    <citation type="submission" date="2018-06" db="EMBL/GenBank/DDBJ databases">
        <title>The Genome of Cuscuta australis (Dodder) Provides Insight into the Evolution of Plant Parasitism.</title>
        <authorList>
            <person name="Liu H."/>
        </authorList>
    </citation>
    <scope>NUCLEOTIDE SEQUENCE [LARGE SCALE GENOMIC DNA]</scope>
    <source>
        <strain evidence="6">cv. Yunnan</strain>
        <tissue evidence="5">Vines</tissue>
    </source>
</reference>
<comment type="caution">
    <text evidence="5">The sequence shown here is derived from an EMBL/GenBank/DDBJ whole genome shotgun (WGS) entry which is preliminary data.</text>
</comment>
<proteinExistence type="inferred from homology"/>
<dbReference type="PANTHER" id="PTHR47874:SF4">
    <property type="entry name" value="EXPRESSED PROTEIN"/>
    <property type="match status" value="1"/>
</dbReference>
<feature type="repeat" description="PPR" evidence="3">
    <location>
        <begin position="194"/>
        <end position="228"/>
    </location>
</feature>
<evidence type="ECO:0000313" key="6">
    <source>
        <dbReference type="Proteomes" id="UP000249390"/>
    </source>
</evidence>
<dbReference type="PANTHER" id="PTHR47874">
    <property type="entry name" value="EXPRESSED PROTEIN"/>
    <property type="match status" value="1"/>
</dbReference>
<keyword evidence="6" id="KW-1185">Reference proteome</keyword>
<dbReference type="GO" id="GO:0003729">
    <property type="term" value="F:mRNA binding"/>
    <property type="evidence" value="ECO:0007669"/>
    <property type="project" value="InterPro"/>
</dbReference>
<dbReference type="Pfam" id="PF17177">
    <property type="entry name" value="PPR_long"/>
    <property type="match status" value="1"/>
</dbReference>
<organism evidence="5 6">
    <name type="scientific">Cuscuta australis</name>
    <dbReference type="NCBI Taxonomy" id="267555"/>
    <lineage>
        <taxon>Eukaryota</taxon>
        <taxon>Viridiplantae</taxon>
        <taxon>Streptophyta</taxon>
        <taxon>Embryophyta</taxon>
        <taxon>Tracheophyta</taxon>
        <taxon>Spermatophyta</taxon>
        <taxon>Magnoliopsida</taxon>
        <taxon>eudicotyledons</taxon>
        <taxon>Gunneridae</taxon>
        <taxon>Pentapetalae</taxon>
        <taxon>asterids</taxon>
        <taxon>lamiids</taxon>
        <taxon>Solanales</taxon>
        <taxon>Convolvulaceae</taxon>
        <taxon>Cuscuteae</taxon>
        <taxon>Cuscuta</taxon>
        <taxon>Cuscuta subgen. Grammica</taxon>
        <taxon>Cuscuta sect. Cleistogrammica</taxon>
    </lineage>
</organism>
<dbReference type="AlphaFoldDB" id="A0A328EE13"/>